<evidence type="ECO:0000256" key="2">
    <source>
        <dbReference type="SAM" id="SignalP"/>
    </source>
</evidence>
<dbReference type="RefSeq" id="WP_395419221.1">
    <property type="nucleotide sequence ID" value="NZ_JBIPKE010000020.1"/>
</dbReference>
<evidence type="ECO:0000313" key="4">
    <source>
        <dbReference type="Proteomes" id="UP001610063"/>
    </source>
</evidence>
<sequence length="381" mass="41861">MKKTVLIFGLALTTMTVRAQWTDNGDYMTTNDKVGIGLNPSAQFQIRAGTSTTSYFNGVAIYNNPGNAIRSSLSVTSDDNGRINLYNNATSLKVLINSYGDSYFMGGNIGIGTSSPNSPLSIGYNNASNQLAFKRADGNESFFMNINSTNQILFKNTSGGGSYDFQTNISGLGMLSALFIEGSNGNIGINSNAPSEKLDVNGNIKLNDSGNKIYWDWPNRTIEQYSSDGQSRMIRFRNSMDPGSNPDGGFDFANYDGTSVMRINNHKVAIGTTDFSGNHRLRVEGSIGAREIKVEGGPGWSDFVFKNDYKLRTLEEVEQHISEKGHLPEIPSEAEVAENGINLGEMNAKLLQKIEELTLYLIEQNKEIKELQEKVRSLEKE</sequence>
<gene>
    <name evidence="3" type="ORF">ACHKAR_20285</name>
</gene>
<evidence type="ECO:0000313" key="3">
    <source>
        <dbReference type="EMBL" id="MFH6985804.1"/>
    </source>
</evidence>
<name>A0ABW7NIK1_9BACT</name>
<comment type="caution">
    <text evidence="3">The sequence shown here is derived from an EMBL/GenBank/DDBJ whole genome shotgun (WGS) entry which is preliminary data.</text>
</comment>
<keyword evidence="1" id="KW-0175">Coiled coil</keyword>
<dbReference type="Proteomes" id="UP001610063">
    <property type="component" value="Unassembled WGS sequence"/>
</dbReference>
<protein>
    <submittedName>
        <fullName evidence="3">Uncharacterized protein</fullName>
    </submittedName>
</protein>
<feature type="chain" id="PRO_5046795211" evidence="2">
    <location>
        <begin position="20"/>
        <end position="381"/>
    </location>
</feature>
<proteinExistence type="predicted"/>
<dbReference type="EMBL" id="JBIPKE010000020">
    <property type="protein sequence ID" value="MFH6985804.1"/>
    <property type="molecule type" value="Genomic_DNA"/>
</dbReference>
<accession>A0ABW7NIK1</accession>
<keyword evidence="2" id="KW-0732">Signal</keyword>
<organism evidence="3 4">
    <name type="scientific">Marinoscillum luteum</name>
    <dbReference type="NCBI Taxonomy" id="861051"/>
    <lineage>
        <taxon>Bacteria</taxon>
        <taxon>Pseudomonadati</taxon>
        <taxon>Bacteroidota</taxon>
        <taxon>Cytophagia</taxon>
        <taxon>Cytophagales</taxon>
        <taxon>Reichenbachiellaceae</taxon>
        <taxon>Marinoscillum</taxon>
    </lineage>
</organism>
<feature type="signal peptide" evidence="2">
    <location>
        <begin position="1"/>
        <end position="19"/>
    </location>
</feature>
<reference evidence="3 4" key="1">
    <citation type="journal article" date="2013" name="Int. J. Syst. Evol. Microbiol.">
        <title>Marinoscillum luteum sp. nov., isolated from marine sediment.</title>
        <authorList>
            <person name="Cha I.T."/>
            <person name="Park S.J."/>
            <person name="Kim S.J."/>
            <person name="Kim J.G."/>
            <person name="Jung M.Y."/>
            <person name="Shin K.S."/>
            <person name="Kwon K.K."/>
            <person name="Yang S.H."/>
            <person name="Seo Y.S."/>
            <person name="Rhee S.K."/>
        </authorList>
    </citation>
    <scope>NUCLEOTIDE SEQUENCE [LARGE SCALE GENOMIC DNA]</scope>
    <source>
        <strain evidence="3 4">KCTC 23939</strain>
    </source>
</reference>
<feature type="coiled-coil region" evidence="1">
    <location>
        <begin position="354"/>
        <end position="381"/>
    </location>
</feature>
<evidence type="ECO:0000256" key="1">
    <source>
        <dbReference type="SAM" id="Coils"/>
    </source>
</evidence>
<keyword evidence="4" id="KW-1185">Reference proteome</keyword>